<proteinExistence type="predicted"/>
<name>A0ABP5LX11_9ACTN</name>
<dbReference type="InterPro" id="IPR036397">
    <property type="entry name" value="RNaseH_sf"/>
</dbReference>
<reference evidence="3" key="1">
    <citation type="journal article" date="2019" name="Int. J. Syst. Evol. Microbiol.">
        <title>The Global Catalogue of Microorganisms (GCM) 10K type strain sequencing project: providing services to taxonomists for standard genome sequencing and annotation.</title>
        <authorList>
            <consortium name="The Broad Institute Genomics Platform"/>
            <consortium name="The Broad Institute Genome Sequencing Center for Infectious Disease"/>
            <person name="Wu L."/>
            <person name="Ma J."/>
        </authorList>
    </citation>
    <scope>NUCLEOTIDE SEQUENCE [LARGE SCALE GENOMIC DNA]</scope>
    <source>
        <strain evidence="3">JCM 13850</strain>
    </source>
</reference>
<evidence type="ECO:0000259" key="1">
    <source>
        <dbReference type="Pfam" id="PF13358"/>
    </source>
</evidence>
<dbReference type="Pfam" id="PF13358">
    <property type="entry name" value="DDE_3"/>
    <property type="match status" value="1"/>
</dbReference>
<organism evidence="2 3">
    <name type="scientific">Actinomadura napierensis</name>
    <dbReference type="NCBI Taxonomy" id="267854"/>
    <lineage>
        <taxon>Bacteria</taxon>
        <taxon>Bacillati</taxon>
        <taxon>Actinomycetota</taxon>
        <taxon>Actinomycetes</taxon>
        <taxon>Streptosporangiales</taxon>
        <taxon>Thermomonosporaceae</taxon>
        <taxon>Actinomadura</taxon>
    </lineage>
</organism>
<protein>
    <recommendedName>
        <fullName evidence="1">Tc1-like transposase DDE domain-containing protein</fullName>
    </recommendedName>
</protein>
<dbReference type="Gene3D" id="3.30.420.10">
    <property type="entry name" value="Ribonuclease H-like superfamily/Ribonuclease H"/>
    <property type="match status" value="1"/>
</dbReference>
<dbReference type="EMBL" id="BAAAMR010000060">
    <property type="protein sequence ID" value="GAA2152745.1"/>
    <property type="molecule type" value="Genomic_DNA"/>
</dbReference>
<evidence type="ECO:0000313" key="2">
    <source>
        <dbReference type="EMBL" id="GAA2152745.1"/>
    </source>
</evidence>
<sequence length="73" mass="8669">MRLVCDNLATHKTPLVHEWLARHPRFHVHFTPTGSSWLNQAERWFVYLTTQLTQRGVHRSLHALEADIRAWVQ</sequence>
<accession>A0ABP5LX11</accession>
<evidence type="ECO:0000313" key="3">
    <source>
        <dbReference type="Proteomes" id="UP001501020"/>
    </source>
</evidence>
<keyword evidence="3" id="KW-1185">Reference proteome</keyword>
<gene>
    <name evidence="2" type="ORF">GCM10009727_58610</name>
</gene>
<comment type="caution">
    <text evidence="2">The sequence shown here is derived from an EMBL/GenBank/DDBJ whole genome shotgun (WGS) entry which is preliminary data.</text>
</comment>
<dbReference type="InterPro" id="IPR038717">
    <property type="entry name" value="Tc1-like_DDE_dom"/>
</dbReference>
<dbReference type="Proteomes" id="UP001501020">
    <property type="component" value="Unassembled WGS sequence"/>
</dbReference>
<feature type="domain" description="Tc1-like transposase DDE" evidence="1">
    <location>
        <begin position="2"/>
        <end position="64"/>
    </location>
</feature>